<dbReference type="InParanoid" id="A0A0D2JB29"/>
<dbReference type="STRING" id="1429043.X474_04140"/>
<gene>
    <name evidence="1" type="ORF">X474_04140</name>
</gene>
<accession>A0A0D2JB29</accession>
<dbReference type="EMBL" id="AZAC01000003">
    <property type="protein sequence ID" value="KIX15329.1"/>
    <property type="molecule type" value="Genomic_DNA"/>
</dbReference>
<organism evidence="1 2">
    <name type="scientific">Dethiosulfatarculus sandiegensis</name>
    <dbReference type="NCBI Taxonomy" id="1429043"/>
    <lineage>
        <taxon>Bacteria</taxon>
        <taxon>Pseudomonadati</taxon>
        <taxon>Thermodesulfobacteriota</taxon>
        <taxon>Desulfarculia</taxon>
        <taxon>Desulfarculales</taxon>
        <taxon>Desulfarculaceae</taxon>
        <taxon>Dethiosulfatarculus</taxon>
    </lineage>
</organism>
<evidence type="ECO:0000313" key="1">
    <source>
        <dbReference type="EMBL" id="KIX15329.1"/>
    </source>
</evidence>
<dbReference type="RefSeq" id="WP_156360604.1">
    <property type="nucleotide sequence ID" value="NZ_AZAC01000003.1"/>
</dbReference>
<reference evidence="1 2" key="1">
    <citation type="submission" date="2013-11" db="EMBL/GenBank/DDBJ databases">
        <title>Metagenomic analysis of a methanogenic consortium involved in long chain n-alkane degradation.</title>
        <authorList>
            <person name="Davidova I.A."/>
            <person name="Callaghan A.V."/>
            <person name="Wawrik B."/>
            <person name="Pruitt S."/>
            <person name="Marks C."/>
            <person name="Duncan K.E."/>
            <person name="Suflita J.M."/>
        </authorList>
    </citation>
    <scope>NUCLEOTIDE SEQUENCE [LARGE SCALE GENOMIC DNA]</scope>
    <source>
        <strain evidence="1 2">SPR</strain>
    </source>
</reference>
<name>A0A0D2JB29_9BACT</name>
<dbReference type="OrthoDB" id="5459648at2"/>
<evidence type="ECO:0000313" key="2">
    <source>
        <dbReference type="Proteomes" id="UP000032233"/>
    </source>
</evidence>
<protein>
    <submittedName>
        <fullName evidence="1">Oxidoreductase</fullName>
    </submittedName>
</protein>
<sequence>MSYSHYPPPGAPPQATDCGCQDQAQAGEYYGSPEQTQAYYQAAQYPEYQSQYYYQNQAPSSGVSSWFAVTDSCYLKGMLLGAGVTLLLTNPTVQKTMVRGAVKLWSGVQYGLEEVKEQIQDIKAELSLKADKEEE</sequence>
<dbReference type="AlphaFoldDB" id="A0A0D2JB29"/>
<comment type="caution">
    <text evidence="1">The sequence shown here is derived from an EMBL/GenBank/DDBJ whole genome shotgun (WGS) entry which is preliminary data.</text>
</comment>
<dbReference type="Proteomes" id="UP000032233">
    <property type="component" value="Unassembled WGS sequence"/>
</dbReference>
<proteinExistence type="predicted"/>
<keyword evidence="2" id="KW-1185">Reference proteome</keyword>